<comment type="caution">
    <text evidence="6">The sequence shown here is derived from an EMBL/GenBank/DDBJ whole genome shotgun (WGS) entry which is preliminary data.</text>
</comment>
<dbReference type="Gene3D" id="3.30.450.40">
    <property type="match status" value="1"/>
</dbReference>
<feature type="domain" description="HTH iclR-type" evidence="4">
    <location>
        <begin position="26"/>
        <end position="88"/>
    </location>
</feature>
<dbReference type="Pfam" id="PF09339">
    <property type="entry name" value="HTH_IclR"/>
    <property type="match status" value="1"/>
</dbReference>
<keyword evidence="1" id="KW-0805">Transcription regulation</keyword>
<dbReference type="InterPro" id="IPR036390">
    <property type="entry name" value="WH_DNA-bd_sf"/>
</dbReference>
<dbReference type="Pfam" id="PF01614">
    <property type="entry name" value="IclR_C"/>
    <property type="match status" value="1"/>
</dbReference>
<dbReference type="Gene3D" id="1.10.10.10">
    <property type="entry name" value="Winged helix-like DNA-binding domain superfamily/Winged helix DNA-binding domain"/>
    <property type="match status" value="1"/>
</dbReference>
<proteinExistence type="predicted"/>
<dbReference type="GO" id="GO:0003700">
    <property type="term" value="F:DNA-binding transcription factor activity"/>
    <property type="evidence" value="ECO:0007669"/>
    <property type="project" value="TreeGrafter"/>
</dbReference>
<keyword evidence="2" id="KW-0238">DNA-binding</keyword>
<accession>A0A558AKA8</accession>
<evidence type="ECO:0000259" key="5">
    <source>
        <dbReference type="PROSITE" id="PS51078"/>
    </source>
</evidence>
<dbReference type="Proteomes" id="UP000318578">
    <property type="component" value="Unassembled WGS sequence"/>
</dbReference>
<keyword evidence="3" id="KW-0804">Transcription</keyword>
<dbReference type="InterPro" id="IPR029016">
    <property type="entry name" value="GAF-like_dom_sf"/>
</dbReference>
<dbReference type="InterPro" id="IPR014757">
    <property type="entry name" value="Tscrpt_reg_IclR_C"/>
</dbReference>
<name>A0A558AKA8_9PSEU</name>
<gene>
    <name evidence="6" type="ORF">FNH06_04760</name>
</gene>
<dbReference type="AlphaFoldDB" id="A0A558AKA8"/>
<evidence type="ECO:0000256" key="1">
    <source>
        <dbReference type="ARBA" id="ARBA00023015"/>
    </source>
</evidence>
<dbReference type="SMART" id="SM00346">
    <property type="entry name" value="HTH_ICLR"/>
    <property type="match status" value="1"/>
</dbReference>
<evidence type="ECO:0000259" key="4">
    <source>
        <dbReference type="PROSITE" id="PS51077"/>
    </source>
</evidence>
<dbReference type="PROSITE" id="PS51078">
    <property type="entry name" value="ICLR_ED"/>
    <property type="match status" value="1"/>
</dbReference>
<dbReference type="InterPro" id="IPR005471">
    <property type="entry name" value="Tscrpt_reg_IclR_N"/>
</dbReference>
<evidence type="ECO:0000256" key="2">
    <source>
        <dbReference type="ARBA" id="ARBA00023125"/>
    </source>
</evidence>
<organism evidence="6 7">
    <name type="scientific">Amycolatopsis acidiphila</name>
    <dbReference type="NCBI Taxonomy" id="715473"/>
    <lineage>
        <taxon>Bacteria</taxon>
        <taxon>Bacillati</taxon>
        <taxon>Actinomycetota</taxon>
        <taxon>Actinomycetes</taxon>
        <taxon>Pseudonocardiales</taxon>
        <taxon>Pseudonocardiaceae</taxon>
        <taxon>Amycolatopsis</taxon>
    </lineage>
</organism>
<dbReference type="PANTHER" id="PTHR30136:SF24">
    <property type="entry name" value="HTH-TYPE TRANSCRIPTIONAL REPRESSOR ALLR"/>
    <property type="match status" value="1"/>
</dbReference>
<protein>
    <submittedName>
        <fullName evidence="6">IclR family transcriptional regulator</fullName>
    </submittedName>
</protein>
<dbReference type="InterPro" id="IPR036388">
    <property type="entry name" value="WH-like_DNA-bd_sf"/>
</dbReference>
<keyword evidence="7" id="KW-1185">Reference proteome</keyword>
<evidence type="ECO:0000256" key="3">
    <source>
        <dbReference type="ARBA" id="ARBA00023163"/>
    </source>
</evidence>
<reference evidence="6 7" key="1">
    <citation type="submission" date="2019-07" db="EMBL/GenBank/DDBJ databases">
        <title>New species of Amycolatopsis and Streptomyces.</title>
        <authorList>
            <person name="Duangmal K."/>
            <person name="Teo W.F.A."/>
            <person name="Lipun K."/>
        </authorList>
    </citation>
    <scope>NUCLEOTIDE SEQUENCE [LARGE SCALE GENOMIC DNA]</scope>
    <source>
        <strain evidence="6 7">JCM 30562</strain>
    </source>
</reference>
<feature type="domain" description="IclR-ED" evidence="5">
    <location>
        <begin position="82"/>
        <end position="269"/>
    </location>
</feature>
<dbReference type="EMBL" id="VJZA01000005">
    <property type="protein sequence ID" value="TVT24698.1"/>
    <property type="molecule type" value="Genomic_DNA"/>
</dbReference>
<dbReference type="PROSITE" id="PS51077">
    <property type="entry name" value="HTH_ICLR"/>
    <property type="match status" value="1"/>
</dbReference>
<dbReference type="GO" id="GO:0045892">
    <property type="term" value="P:negative regulation of DNA-templated transcription"/>
    <property type="evidence" value="ECO:0007669"/>
    <property type="project" value="TreeGrafter"/>
</dbReference>
<dbReference type="GO" id="GO:0003677">
    <property type="term" value="F:DNA binding"/>
    <property type="evidence" value="ECO:0007669"/>
    <property type="project" value="UniProtKB-KW"/>
</dbReference>
<dbReference type="SUPFAM" id="SSF55781">
    <property type="entry name" value="GAF domain-like"/>
    <property type="match status" value="1"/>
</dbReference>
<evidence type="ECO:0000313" key="6">
    <source>
        <dbReference type="EMBL" id="TVT24698.1"/>
    </source>
</evidence>
<dbReference type="SUPFAM" id="SSF46785">
    <property type="entry name" value="Winged helix' DNA-binding domain"/>
    <property type="match status" value="1"/>
</dbReference>
<dbReference type="InterPro" id="IPR050707">
    <property type="entry name" value="HTH_MetabolicPath_Reg"/>
</dbReference>
<dbReference type="PANTHER" id="PTHR30136">
    <property type="entry name" value="HELIX-TURN-HELIX TRANSCRIPTIONAL REGULATOR, ICLR FAMILY"/>
    <property type="match status" value="1"/>
</dbReference>
<dbReference type="RefSeq" id="WP_144634156.1">
    <property type="nucleotide sequence ID" value="NZ_BNAX01000004.1"/>
</dbReference>
<evidence type="ECO:0000313" key="7">
    <source>
        <dbReference type="Proteomes" id="UP000318578"/>
    </source>
</evidence>
<sequence>MSADRNLDPDEGAGDGPLAEDRDYSLRAVDRVCAILDLLQQSVDGISLNTVVEATGMPKSSAYRYLWTLEAHRYVERDEETGLCRLGLGFLGMQSRHLELLREVARPWLEKLRDEFGETSNLGVLDSDRIIYVDIIESRRGVRLAASRGDRDPLHSTALGKAIAAHLAEDRIRDVLARCGMPRRSANTITTVEDYLAELDTVRSLGYAVDNLENEADGRCVAVPLLGASIPAAISLSAPAARFPTKDVGRAAKALIDVASRIVSRPRANSGTNDAA</sequence>
<dbReference type="OrthoDB" id="8479143at2"/>